<comment type="subcellular location">
    <subcellularLocation>
        <location evidence="1">Cell membrane</location>
        <topology evidence="1">Multi-pass membrane protein</topology>
    </subcellularLocation>
</comment>
<proteinExistence type="inferred from homology"/>
<evidence type="ECO:0000313" key="9">
    <source>
        <dbReference type="Proteomes" id="UP001500822"/>
    </source>
</evidence>
<protein>
    <submittedName>
        <fullName evidence="8">DUF350 domain-containing protein</fullName>
    </submittedName>
</protein>
<evidence type="ECO:0000256" key="4">
    <source>
        <dbReference type="ARBA" id="ARBA00022692"/>
    </source>
</evidence>
<organism evidence="8 9">
    <name type="scientific">Gordonia alkaliphila</name>
    <dbReference type="NCBI Taxonomy" id="1053547"/>
    <lineage>
        <taxon>Bacteria</taxon>
        <taxon>Bacillati</taxon>
        <taxon>Actinomycetota</taxon>
        <taxon>Actinomycetes</taxon>
        <taxon>Mycobacteriales</taxon>
        <taxon>Gordoniaceae</taxon>
        <taxon>Gordonia</taxon>
    </lineage>
</organism>
<feature type="transmembrane region" description="Helical" evidence="7">
    <location>
        <begin position="20"/>
        <end position="40"/>
    </location>
</feature>
<dbReference type="InterPro" id="IPR007140">
    <property type="entry name" value="DUF350"/>
</dbReference>
<keyword evidence="4 7" id="KW-0812">Transmembrane</keyword>
<sequence>MDSLTLLRDNLADLTSYSLLAVGLLILGFVGLELVTPGNLRTKIWNEGNRSAVILAVAQSLGLIFALASAITADVGLELWRGIVNTAVYGVVTIALMMFSFVLIDLLTPGRLGAVLLGHEDDAAAPKDAPGRHHPAVWLNAVIFVAIGLFVSAALSL</sequence>
<keyword evidence="6 7" id="KW-0472">Membrane</keyword>
<keyword evidence="9" id="KW-1185">Reference proteome</keyword>
<accession>A0ABP8ZFU9</accession>
<comment type="similarity">
    <text evidence="2">Belongs to the UPF0719 family.</text>
</comment>
<feature type="transmembrane region" description="Helical" evidence="7">
    <location>
        <begin position="52"/>
        <end position="71"/>
    </location>
</feature>
<evidence type="ECO:0000256" key="7">
    <source>
        <dbReference type="SAM" id="Phobius"/>
    </source>
</evidence>
<dbReference type="Pfam" id="PF03994">
    <property type="entry name" value="DUF350"/>
    <property type="match status" value="1"/>
</dbReference>
<evidence type="ECO:0000256" key="1">
    <source>
        <dbReference type="ARBA" id="ARBA00004651"/>
    </source>
</evidence>
<dbReference type="EMBL" id="BAABIE010000015">
    <property type="protein sequence ID" value="GAA4755738.1"/>
    <property type="molecule type" value="Genomic_DNA"/>
</dbReference>
<evidence type="ECO:0000256" key="6">
    <source>
        <dbReference type="ARBA" id="ARBA00023136"/>
    </source>
</evidence>
<reference evidence="9" key="1">
    <citation type="journal article" date="2019" name="Int. J. Syst. Evol. Microbiol.">
        <title>The Global Catalogue of Microorganisms (GCM) 10K type strain sequencing project: providing services to taxonomists for standard genome sequencing and annotation.</title>
        <authorList>
            <consortium name="The Broad Institute Genomics Platform"/>
            <consortium name="The Broad Institute Genome Sequencing Center for Infectious Disease"/>
            <person name="Wu L."/>
            <person name="Ma J."/>
        </authorList>
    </citation>
    <scope>NUCLEOTIDE SEQUENCE [LARGE SCALE GENOMIC DNA]</scope>
    <source>
        <strain evidence="9">JCM 18077</strain>
    </source>
</reference>
<evidence type="ECO:0000256" key="2">
    <source>
        <dbReference type="ARBA" id="ARBA00005779"/>
    </source>
</evidence>
<feature type="transmembrane region" description="Helical" evidence="7">
    <location>
        <begin position="83"/>
        <end position="104"/>
    </location>
</feature>
<keyword evidence="5 7" id="KW-1133">Transmembrane helix</keyword>
<evidence type="ECO:0000256" key="3">
    <source>
        <dbReference type="ARBA" id="ARBA00022475"/>
    </source>
</evidence>
<name>A0ABP8ZFU9_9ACTN</name>
<evidence type="ECO:0000313" key="8">
    <source>
        <dbReference type="EMBL" id="GAA4755738.1"/>
    </source>
</evidence>
<feature type="transmembrane region" description="Helical" evidence="7">
    <location>
        <begin position="137"/>
        <end position="155"/>
    </location>
</feature>
<keyword evidence="3" id="KW-1003">Cell membrane</keyword>
<gene>
    <name evidence="8" type="ORF">GCM10023217_29370</name>
</gene>
<comment type="caution">
    <text evidence="8">The sequence shown here is derived from an EMBL/GenBank/DDBJ whole genome shotgun (WGS) entry which is preliminary data.</text>
</comment>
<dbReference type="Proteomes" id="UP001500822">
    <property type="component" value="Unassembled WGS sequence"/>
</dbReference>
<evidence type="ECO:0000256" key="5">
    <source>
        <dbReference type="ARBA" id="ARBA00022989"/>
    </source>
</evidence>